<evidence type="ECO:0008006" key="6">
    <source>
        <dbReference type="Google" id="ProtNLM"/>
    </source>
</evidence>
<proteinExistence type="inferred from homology"/>
<keyword evidence="2 3" id="KW-0732">Signal</keyword>
<feature type="chain" id="PRO_5030660060" description="Dextranase" evidence="3">
    <location>
        <begin position="29"/>
        <end position="593"/>
    </location>
</feature>
<evidence type="ECO:0000313" key="4">
    <source>
        <dbReference type="EMBL" id="NMO79079.1"/>
    </source>
</evidence>
<dbReference type="Proteomes" id="UP000588491">
    <property type="component" value="Unassembled WGS sequence"/>
</dbReference>
<feature type="signal peptide" evidence="3">
    <location>
        <begin position="1"/>
        <end position="28"/>
    </location>
</feature>
<dbReference type="SUPFAM" id="SSF51445">
    <property type="entry name" value="(Trans)glycosidases"/>
    <property type="match status" value="1"/>
</dbReference>
<keyword evidence="5" id="KW-1185">Reference proteome</keyword>
<dbReference type="InterPro" id="IPR025092">
    <property type="entry name" value="Glyco_hydro_66"/>
</dbReference>
<dbReference type="InterPro" id="IPR013783">
    <property type="entry name" value="Ig-like_fold"/>
</dbReference>
<comment type="similarity">
    <text evidence="1">Belongs to the glycosyl hydrolase 66 family.</text>
</comment>
<dbReference type="PROSITE" id="PS51257">
    <property type="entry name" value="PROKAR_LIPOPROTEIN"/>
    <property type="match status" value="1"/>
</dbReference>
<dbReference type="AlphaFoldDB" id="A0A7Y0KAV6"/>
<dbReference type="CDD" id="cd14745">
    <property type="entry name" value="GH66"/>
    <property type="match status" value="1"/>
</dbReference>
<evidence type="ECO:0000256" key="1">
    <source>
        <dbReference type="ARBA" id="ARBA00010837"/>
    </source>
</evidence>
<dbReference type="EMBL" id="JABBPK010000001">
    <property type="protein sequence ID" value="NMO79079.1"/>
    <property type="molecule type" value="Genomic_DNA"/>
</dbReference>
<dbReference type="InterPro" id="IPR017853">
    <property type="entry name" value="GH"/>
</dbReference>
<accession>A0A7Y0KAV6</accession>
<dbReference type="Gene3D" id="2.60.40.10">
    <property type="entry name" value="Immunoglobulins"/>
    <property type="match status" value="1"/>
</dbReference>
<gene>
    <name evidence="4" type="ORF">HHU08_19165</name>
</gene>
<name>A0A7Y0KAV6_9BACI</name>
<dbReference type="Pfam" id="PF13199">
    <property type="entry name" value="Glyco_hydro_66"/>
    <property type="match status" value="1"/>
</dbReference>
<sequence length="593" mass="68505">MASKKTKWTVLITLLLAVPTLISCKSNASDSSLPNVENPGQWITGVHTDKAVYTPGEKITFQLTFQKEVEKGDLIIKYKHLAEDVEEQKIQLTNASTYSWEWDPGKDDYKGYMVEVFLKDGKKTLDHQNIAVDVSTDWSKFPRYGYLADFPSMSEEGQQKVIDNLNRYHINGLQFYDWLYRHDQPAKIENGVLAEEWNDIANRVVSKQTIENYIKLAHDKNMKAMNYNLLFGAFEGYEENGVEREWGIFKDAEGKVQDSHDLPDSWASDIYLMDPSNPEWQEYIINTQKDVFQHLDFDGWHVDQLGDRGRLWNGKGEEIDLSKTYTPLLEKAKQELQKDIVMNAVDQYAQKEIAEAPINFMYSEIWSAPTYESVKKVIDQNDYYSKGELNSVLAAYMNYELSDFQGMFNTPGILMTNAVIFAAGGSHLELGENMLSKEYFPHKNLTISTELKEQLVHYYDFLVAYQNLLRDDVKEITKMVKSEEKEIKNYPAVGSIWNFTKAKDKKEIYHLINFTDATTLEWKDNQGIQAEPQEIKDIPLTIDVKEEIDKIWVASPDINHGSAQEIKFKQKDGKATITLLSLKYWDMVVVEYK</sequence>
<evidence type="ECO:0000256" key="2">
    <source>
        <dbReference type="ARBA" id="ARBA00022729"/>
    </source>
</evidence>
<evidence type="ECO:0000313" key="5">
    <source>
        <dbReference type="Proteomes" id="UP000588491"/>
    </source>
</evidence>
<dbReference type="InterPro" id="IPR013780">
    <property type="entry name" value="Glyco_hydro_b"/>
</dbReference>
<comment type="caution">
    <text evidence="4">The sequence shown here is derived from an EMBL/GenBank/DDBJ whole genome shotgun (WGS) entry which is preliminary data.</text>
</comment>
<dbReference type="Gene3D" id="3.20.20.80">
    <property type="entry name" value="Glycosidases"/>
    <property type="match status" value="1"/>
</dbReference>
<evidence type="ECO:0000256" key="3">
    <source>
        <dbReference type="SAM" id="SignalP"/>
    </source>
</evidence>
<protein>
    <recommendedName>
        <fullName evidence="6">Dextranase</fullName>
    </recommendedName>
</protein>
<reference evidence="4 5" key="1">
    <citation type="submission" date="2020-04" db="EMBL/GenBank/DDBJ databases">
        <title>Bacillus sp. UniB3 isolated from commercial digestive syrup.</title>
        <authorList>
            <person name="Thorat V."/>
            <person name="Kirdat K."/>
            <person name="Tiwarekar B."/>
            <person name="Yadav A."/>
        </authorList>
    </citation>
    <scope>NUCLEOTIDE SEQUENCE [LARGE SCALE GENOMIC DNA]</scope>
    <source>
        <strain evidence="4 5">UniB3</strain>
    </source>
</reference>
<dbReference type="RefSeq" id="WP_016203845.1">
    <property type="nucleotide sequence ID" value="NZ_JABBPK010000001.1"/>
</dbReference>
<organism evidence="4 5">
    <name type="scientific">Niallia alba</name>
    <dbReference type="NCBI Taxonomy" id="2729105"/>
    <lineage>
        <taxon>Bacteria</taxon>
        <taxon>Bacillati</taxon>
        <taxon>Bacillota</taxon>
        <taxon>Bacilli</taxon>
        <taxon>Bacillales</taxon>
        <taxon>Bacillaceae</taxon>
        <taxon>Niallia</taxon>
    </lineage>
</organism>
<dbReference type="Gene3D" id="2.60.40.1180">
    <property type="entry name" value="Golgi alpha-mannosidase II"/>
    <property type="match status" value="1"/>
</dbReference>